<protein>
    <submittedName>
        <fullName evidence="2">Uncharacterized protein</fullName>
    </submittedName>
</protein>
<feature type="transmembrane region" description="Helical" evidence="1">
    <location>
        <begin position="45"/>
        <end position="65"/>
    </location>
</feature>
<name>A0A4P9XR64_9FUNG</name>
<sequence length="126" mass="14230">MVAEEASTGVMAANMGVLAVILLYYILSTAAFVRYRSVPWLQQRSILLTLVFTFAACLLTIAHMTRPLLYVKQLCMFPVWYNYLLLPTCLITLLGRLLRIALSYRKREAAVRQVEAFAVADAQPQT</sequence>
<organism evidence="2 3">
    <name type="scientific">Thamnocephalis sphaerospora</name>
    <dbReference type="NCBI Taxonomy" id="78915"/>
    <lineage>
        <taxon>Eukaryota</taxon>
        <taxon>Fungi</taxon>
        <taxon>Fungi incertae sedis</taxon>
        <taxon>Zoopagomycota</taxon>
        <taxon>Zoopagomycotina</taxon>
        <taxon>Zoopagomycetes</taxon>
        <taxon>Zoopagales</taxon>
        <taxon>Sigmoideomycetaceae</taxon>
        <taxon>Thamnocephalis</taxon>
    </lineage>
</organism>
<feature type="non-terminal residue" evidence="2">
    <location>
        <position position="126"/>
    </location>
</feature>
<dbReference type="Proteomes" id="UP000271241">
    <property type="component" value="Unassembled WGS sequence"/>
</dbReference>
<evidence type="ECO:0000313" key="2">
    <source>
        <dbReference type="EMBL" id="RKP08412.1"/>
    </source>
</evidence>
<evidence type="ECO:0000256" key="1">
    <source>
        <dbReference type="SAM" id="Phobius"/>
    </source>
</evidence>
<feature type="transmembrane region" description="Helical" evidence="1">
    <location>
        <begin position="80"/>
        <end position="98"/>
    </location>
</feature>
<keyword evidence="1" id="KW-0472">Membrane</keyword>
<reference evidence="3" key="1">
    <citation type="journal article" date="2018" name="Nat. Microbiol.">
        <title>Leveraging single-cell genomics to expand the fungal tree of life.</title>
        <authorList>
            <person name="Ahrendt S.R."/>
            <person name="Quandt C.A."/>
            <person name="Ciobanu D."/>
            <person name="Clum A."/>
            <person name="Salamov A."/>
            <person name="Andreopoulos B."/>
            <person name="Cheng J.F."/>
            <person name="Woyke T."/>
            <person name="Pelin A."/>
            <person name="Henrissat B."/>
            <person name="Reynolds N.K."/>
            <person name="Benny G.L."/>
            <person name="Smith M.E."/>
            <person name="James T.Y."/>
            <person name="Grigoriev I.V."/>
        </authorList>
    </citation>
    <scope>NUCLEOTIDE SEQUENCE [LARGE SCALE GENOMIC DNA]</scope>
    <source>
        <strain evidence="3">RSA 1356</strain>
    </source>
</reference>
<evidence type="ECO:0000313" key="3">
    <source>
        <dbReference type="Proteomes" id="UP000271241"/>
    </source>
</evidence>
<proteinExistence type="predicted"/>
<dbReference type="AlphaFoldDB" id="A0A4P9XR64"/>
<dbReference type="EMBL" id="KZ992605">
    <property type="protein sequence ID" value="RKP08412.1"/>
    <property type="molecule type" value="Genomic_DNA"/>
</dbReference>
<gene>
    <name evidence="2" type="ORF">THASP1DRAFT_23585</name>
</gene>
<keyword evidence="1" id="KW-1133">Transmembrane helix</keyword>
<accession>A0A4P9XR64</accession>
<feature type="transmembrane region" description="Helical" evidence="1">
    <location>
        <begin position="12"/>
        <end position="33"/>
    </location>
</feature>
<keyword evidence="3" id="KW-1185">Reference proteome</keyword>
<keyword evidence="1" id="KW-0812">Transmembrane</keyword>